<sequence length="202" mass="22796">MALKKVRRPVINKPSEDNKIVQEQEQPEQEANQSGKEESSMNKHNTVNNENPTEEISETLSNTIQGSPAMERIISFGDDSVSMQRTAKVPEGIYDYNIDEIDVRENVQTQYGLKDQYVITFSLYSEVTEQVTKLSLPYNISSNQQSVLMMFLGAFKQVFKGQRITMGHLIGLTGQARVHHVTSEAGNIFEKIEVLTVENPNT</sequence>
<accession>A0AB37HGT2</accession>
<reference evidence="2 3" key="1">
    <citation type="submission" date="2020-12" db="EMBL/GenBank/DDBJ databases">
        <title>Taxonomic evaluation of the Bacillus sporothermodurans group of bacteria based on whole genome sequences.</title>
        <authorList>
            <person name="Fiedler G."/>
            <person name="Herbstmann A.-D."/>
            <person name="Doll E."/>
            <person name="Wenning M."/>
            <person name="Brinks E."/>
            <person name="Kabisch J."/>
            <person name="Breitenwieser F."/>
            <person name="Lappann M."/>
            <person name="Boehnlein C."/>
            <person name="Franz C."/>
        </authorList>
    </citation>
    <scope>NUCLEOTIDE SEQUENCE [LARGE SCALE GENOMIC DNA]</scope>
    <source>
        <strain evidence="2 3">DSM 10599</strain>
    </source>
</reference>
<dbReference type="RefSeq" id="WP_107920290.1">
    <property type="nucleotide sequence ID" value="NZ_CP066701.1"/>
</dbReference>
<evidence type="ECO:0000313" key="2">
    <source>
        <dbReference type="EMBL" id="QQX26621.1"/>
    </source>
</evidence>
<dbReference type="Proteomes" id="UP000595512">
    <property type="component" value="Chromosome"/>
</dbReference>
<feature type="region of interest" description="Disordered" evidence="1">
    <location>
        <begin position="1"/>
        <end position="54"/>
    </location>
</feature>
<evidence type="ECO:0000256" key="1">
    <source>
        <dbReference type="SAM" id="MobiDB-lite"/>
    </source>
</evidence>
<gene>
    <name evidence="2" type="ORF">JGZ69_07255</name>
</gene>
<protein>
    <submittedName>
        <fullName evidence="2">Uncharacterized protein</fullName>
    </submittedName>
</protein>
<proteinExistence type="predicted"/>
<dbReference type="AlphaFoldDB" id="A0AB37HGT2"/>
<organism evidence="2 3">
    <name type="scientific">Heyndrickxia sporothermodurans</name>
    <dbReference type="NCBI Taxonomy" id="46224"/>
    <lineage>
        <taxon>Bacteria</taxon>
        <taxon>Bacillati</taxon>
        <taxon>Bacillota</taxon>
        <taxon>Bacilli</taxon>
        <taxon>Bacillales</taxon>
        <taxon>Bacillaceae</taxon>
        <taxon>Heyndrickxia</taxon>
    </lineage>
</organism>
<evidence type="ECO:0000313" key="3">
    <source>
        <dbReference type="Proteomes" id="UP000595512"/>
    </source>
</evidence>
<dbReference type="KEGG" id="hspo:JGZ69_07255"/>
<feature type="compositionally biased region" description="Polar residues" evidence="1">
    <location>
        <begin position="42"/>
        <end position="51"/>
    </location>
</feature>
<feature type="compositionally biased region" description="Basic residues" evidence="1">
    <location>
        <begin position="1"/>
        <end position="10"/>
    </location>
</feature>
<dbReference type="EMBL" id="CP066701">
    <property type="protein sequence ID" value="QQX26621.1"/>
    <property type="molecule type" value="Genomic_DNA"/>
</dbReference>
<name>A0AB37HGT2_9BACI</name>